<dbReference type="GO" id="GO:0005886">
    <property type="term" value="C:plasma membrane"/>
    <property type="evidence" value="ECO:0007669"/>
    <property type="project" value="UniProtKB-SubCell"/>
</dbReference>
<evidence type="ECO:0000256" key="1">
    <source>
        <dbReference type="ARBA" id="ARBA00004651"/>
    </source>
</evidence>
<keyword evidence="4 7" id="KW-1133">Transmembrane helix</keyword>
<evidence type="ECO:0000256" key="4">
    <source>
        <dbReference type="ARBA" id="ARBA00022989"/>
    </source>
</evidence>
<gene>
    <name evidence="9" type="ORF">NCTC12278_00967</name>
</gene>
<evidence type="ECO:0000259" key="8">
    <source>
        <dbReference type="Pfam" id="PF02687"/>
    </source>
</evidence>
<evidence type="ECO:0000313" key="9">
    <source>
        <dbReference type="EMBL" id="SQF40398.1"/>
    </source>
</evidence>
<evidence type="ECO:0000256" key="2">
    <source>
        <dbReference type="ARBA" id="ARBA00022475"/>
    </source>
</evidence>
<evidence type="ECO:0000256" key="3">
    <source>
        <dbReference type="ARBA" id="ARBA00022692"/>
    </source>
</evidence>
<keyword evidence="10" id="KW-1185">Reference proteome</keyword>
<feature type="compositionally biased region" description="Low complexity" evidence="6">
    <location>
        <begin position="118"/>
        <end position="142"/>
    </location>
</feature>
<dbReference type="OrthoDB" id="9812886at2"/>
<dbReference type="Pfam" id="PF02687">
    <property type="entry name" value="FtsX"/>
    <property type="match status" value="1"/>
</dbReference>
<dbReference type="PANTHER" id="PTHR30572:SF9">
    <property type="entry name" value="ABC TRANSPORTER PERMEASE PROTEIN"/>
    <property type="match status" value="1"/>
</dbReference>
<evidence type="ECO:0000256" key="6">
    <source>
        <dbReference type="SAM" id="MobiDB-lite"/>
    </source>
</evidence>
<keyword evidence="5 7" id="KW-0472">Membrane</keyword>
<name>A0A2X3VLV6_9STRE</name>
<feature type="domain" description="ABC3 transporter permease C-terminal" evidence="8">
    <location>
        <begin position="322"/>
        <end position="482"/>
    </location>
</feature>
<dbReference type="InterPro" id="IPR050250">
    <property type="entry name" value="Macrolide_Exporter_MacB"/>
</dbReference>
<reference evidence="9 10" key="1">
    <citation type="submission" date="2018-06" db="EMBL/GenBank/DDBJ databases">
        <authorList>
            <consortium name="Pathogen Informatics"/>
            <person name="Doyle S."/>
        </authorList>
    </citation>
    <scope>NUCLEOTIDE SEQUENCE [LARGE SCALE GENOMIC DNA]</scope>
    <source>
        <strain evidence="9 10">NCTC12278</strain>
    </source>
</reference>
<dbReference type="GO" id="GO:0022857">
    <property type="term" value="F:transmembrane transporter activity"/>
    <property type="evidence" value="ECO:0007669"/>
    <property type="project" value="TreeGrafter"/>
</dbReference>
<protein>
    <submittedName>
        <fullName evidence="9">ABC transporter permease</fullName>
    </submittedName>
</protein>
<feature type="transmembrane region" description="Helical" evidence="7">
    <location>
        <begin position="322"/>
        <end position="342"/>
    </location>
</feature>
<evidence type="ECO:0000256" key="7">
    <source>
        <dbReference type="SAM" id="Phobius"/>
    </source>
</evidence>
<evidence type="ECO:0000313" key="10">
    <source>
        <dbReference type="Proteomes" id="UP000249495"/>
    </source>
</evidence>
<sequence>MNFIKRAWLATKAKKGRTALLTLVTSSILIFVLAGLTIKAAADKAVENAKKEAGATVSLQVNREYMMKQAQSSSSSSSSSQPPKMEMPPISLATVEKIANMSGVKSYLFTSTTTATKGNISPISSSSSSSSSSSDSSTSNNSGGPGGMASGDFTITGVNTTSNVSDFTSGTNKITSGSDITEDSANNEAVIESDLAEANDLKVGESFTVKVTVDDAEKTVTLKVVGIYKSSSSVTSSQLQNNASNPSNNIYTNLVTANSMKGETDTVDSATYTLSDPAQLSAFAKKAKTKIDTEKFSIQTSDQLYQQMLSPLNNVASFSKNIVILVALAGAVILTLIVILSIRERRYEIGVLMSLGESRLKIIGQFFTELFVVTLASLVIATVAGNYVGNLVGNQLLSQQTSAQTSNRQGGPESDSSSSKSTQPPSGRSIPGMNLSSSAISQINKLNVKQTPESIAKLGGIALLISFAATILASIGIVRMKPKDILSSN</sequence>
<keyword evidence="3 7" id="KW-0812">Transmembrane</keyword>
<proteinExistence type="predicted"/>
<evidence type="ECO:0000256" key="5">
    <source>
        <dbReference type="ARBA" id="ARBA00023136"/>
    </source>
</evidence>
<keyword evidence="2" id="KW-1003">Cell membrane</keyword>
<feature type="region of interest" description="Disordered" evidence="6">
    <location>
        <begin position="118"/>
        <end position="155"/>
    </location>
</feature>
<feature type="region of interest" description="Disordered" evidence="6">
    <location>
        <begin position="68"/>
        <end position="87"/>
    </location>
</feature>
<dbReference type="InterPro" id="IPR003838">
    <property type="entry name" value="ABC3_permease_C"/>
</dbReference>
<accession>A0A2X3VLV6</accession>
<dbReference type="KEGG" id="sfer:NCTC12278_00967"/>
<dbReference type="Proteomes" id="UP000249495">
    <property type="component" value="Chromosome 1"/>
</dbReference>
<feature type="region of interest" description="Disordered" evidence="6">
    <location>
        <begin position="162"/>
        <end position="181"/>
    </location>
</feature>
<feature type="transmembrane region" description="Helical" evidence="7">
    <location>
        <begin position="455"/>
        <end position="478"/>
    </location>
</feature>
<organism evidence="9 10">
    <name type="scientific">Streptococcus ferus</name>
    <dbReference type="NCBI Taxonomy" id="1345"/>
    <lineage>
        <taxon>Bacteria</taxon>
        <taxon>Bacillati</taxon>
        <taxon>Bacillota</taxon>
        <taxon>Bacilli</taxon>
        <taxon>Lactobacillales</taxon>
        <taxon>Streptococcaceae</taxon>
        <taxon>Streptococcus</taxon>
    </lineage>
</organism>
<feature type="transmembrane region" description="Helical" evidence="7">
    <location>
        <begin position="362"/>
        <end position="388"/>
    </location>
</feature>
<feature type="compositionally biased region" description="Low complexity" evidence="6">
    <location>
        <begin position="402"/>
        <end position="429"/>
    </location>
</feature>
<dbReference type="AlphaFoldDB" id="A0A2X3VLV6"/>
<dbReference type="EMBL" id="LS483343">
    <property type="protein sequence ID" value="SQF40398.1"/>
    <property type="molecule type" value="Genomic_DNA"/>
</dbReference>
<comment type="subcellular location">
    <subcellularLocation>
        <location evidence="1">Cell membrane</location>
        <topology evidence="1">Multi-pass membrane protein</topology>
    </subcellularLocation>
</comment>
<dbReference type="PANTHER" id="PTHR30572">
    <property type="entry name" value="MEMBRANE COMPONENT OF TRANSPORTER-RELATED"/>
    <property type="match status" value="1"/>
</dbReference>
<dbReference type="STRING" id="1123303.GCA_000372425_00495"/>
<feature type="region of interest" description="Disordered" evidence="6">
    <location>
        <begin position="402"/>
        <end position="431"/>
    </location>
</feature>
<dbReference type="RefSeq" id="WP_018029824.1">
    <property type="nucleotide sequence ID" value="NZ_LS483343.1"/>
</dbReference>